<feature type="transmembrane region" description="Helical" evidence="5">
    <location>
        <begin position="271"/>
        <end position="288"/>
    </location>
</feature>
<comment type="subcellular location">
    <subcellularLocation>
        <location evidence="1">Membrane</location>
        <topology evidence="1">Multi-pass membrane protein</topology>
    </subcellularLocation>
</comment>
<name>A0A1W1EAJ3_9ZZZZ</name>
<dbReference type="PANTHER" id="PTHR11432:SF3">
    <property type="entry name" value="NADH-UBIQUINONE OXIDOREDUCTASE CHAIN 1"/>
    <property type="match status" value="1"/>
</dbReference>
<evidence type="ECO:0000256" key="5">
    <source>
        <dbReference type="SAM" id="Phobius"/>
    </source>
</evidence>
<feature type="transmembrane region" description="Helical" evidence="5">
    <location>
        <begin position="294"/>
        <end position="313"/>
    </location>
</feature>
<sequence length="350" mass="38337">MEVVTYTNVETFVQHLPEVTAAGVWIKAIIILAVISAIAGFGTFIERKVLAFMQRRLGPMHVGPYGLLQLIADGIKLFTKEDIVPQNANKLIFMVAPIITAATAFIALAAVPVFPDFTIPEWIPVLGGTFVPSIAADLNIGILFVLGMMAAGLYGPLLAGMSQANKWGIIGAARTAVQFLSYEVVTGLSILAPIMLVGSLSFVDFNTAQQGGISHWLIWQQPVAFILFLIAGFAETNRTPFDLLEHEAEVVSGYATEYSGMRWGMFFIGEYANMITISVIAAIVFLGGYSEEGIGWLTIILKVGFFFFLMLWIRAAWPHVRPDQLMWLCWKVLMPIAVINVVITGIVMMV</sequence>
<keyword evidence="4 5" id="KW-0472">Membrane</keyword>
<feature type="transmembrane region" description="Helical" evidence="5">
    <location>
        <begin position="325"/>
        <end position="349"/>
    </location>
</feature>
<dbReference type="PANTHER" id="PTHR11432">
    <property type="entry name" value="NADH DEHYDROGENASE SUBUNIT 1"/>
    <property type="match status" value="1"/>
</dbReference>
<dbReference type="Pfam" id="PF00146">
    <property type="entry name" value="NADHdh"/>
    <property type="match status" value="1"/>
</dbReference>
<feature type="transmembrane region" description="Helical" evidence="5">
    <location>
        <begin position="134"/>
        <end position="159"/>
    </location>
</feature>
<dbReference type="AlphaFoldDB" id="A0A1W1EAJ3"/>
<keyword evidence="2 5" id="KW-0812">Transmembrane</keyword>
<evidence type="ECO:0000313" key="6">
    <source>
        <dbReference type="EMBL" id="SFV90985.1"/>
    </source>
</evidence>
<dbReference type="NCBIfam" id="NF004741">
    <property type="entry name" value="PRK06076.1-2"/>
    <property type="match status" value="1"/>
</dbReference>
<feature type="transmembrane region" description="Helical" evidence="5">
    <location>
        <begin position="180"/>
        <end position="203"/>
    </location>
</feature>
<dbReference type="EMBL" id="FPIB01000026">
    <property type="protein sequence ID" value="SFV90985.1"/>
    <property type="molecule type" value="Genomic_DNA"/>
</dbReference>
<dbReference type="HAMAP" id="MF_01350">
    <property type="entry name" value="NDH1_NuoH"/>
    <property type="match status" value="1"/>
</dbReference>
<evidence type="ECO:0000256" key="3">
    <source>
        <dbReference type="ARBA" id="ARBA00022989"/>
    </source>
</evidence>
<gene>
    <name evidence="6" type="ORF">MNB_SV-4-539</name>
</gene>
<dbReference type="GO" id="GO:0016020">
    <property type="term" value="C:membrane"/>
    <property type="evidence" value="ECO:0007669"/>
    <property type="project" value="UniProtKB-SubCell"/>
</dbReference>
<proteinExistence type="inferred from homology"/>
<keyword evidence="6" id="KW-0560">Oxidoreductase</keyword>
<protein>
    <submittedName>
        <fullName evidence="6">NADH-ubiquinone oxidoreductase chain H</fullName>
        <ecNumber evidence="6">1.6.5.3</ecNumber>
    </submittedName>
</protein>
<evidence type="ECO:0000256" key="1">
    <source>
        <dbReference type="ARBA" id="ARBA00004141"/>
    </source>
</evidence>
<dbReference type="GO" id="GO:0009060">
    <property type="term" value="P:aerobic respiration"/>
    <property type="evidence" value="ECO:0007669"/>
    <property type="project" value="TreeGrafter"/>
</dbReference>
<keyword evidence="6" id="KW-0830">Ubiquinone</keyword>
<reference evidence="6" key="1">
    <citation type="submission" date="2016-10" db="EMBL/GenBank/DDBJ databases">
        <authorList>
            <person name="de Groot N.N."/>
        </authorList>
    </citation>
    <scope>NUCLEOTIDE SEQUENCE</scope>
</reference>
<feature type="transmembrane region" description="Helical" evidence="5">
    <location>
        <begin position="24"/>
        <end position="45"/>
    </location>
</feature>
<evidence type="ECO:0000256" key="2">
    <source>
        <dbReference type="ARBA" id="ARBA00022692"/>
    </source>
</evidence>
<dbReference type="InterPro" id="IPR001694">
    <property type="entry name" value="NADH_UbQ_OxRdtase_su1/FPO"/>
</dbReference>
<accession>A0A1W1EAJ3</accession>
<dbReference type="EC" id="1.6.5.3" evidence="6"/>
<feature type="transmembrane region" description="Helical" evidence="5">
    <location>
        <begin position="91"/>
        <end position="114"/>
    </location>
</feature>
<feature type="transmembrane region" description="Helical" evidence="5">
    <location>
        <begin position="215"/>
        <end position="234"/>
    </location>
</feature>
<dbReference type="GO" id="GO:0003954">
    <property type="term" value="F:NADH dehydrogenase activity"/>
    <property type="evidence" value="ECO:0007669"/>
    <property type="project" value="TreeGrafter"/>
</dbReference>
<dbReference type="PROSITE" id="PS00667">
    <property type="entry name" value="COMPLEX1_ND1_1"/>
    <property type="match status" value="1"/>
</dbReference>
<keyword evidence="3 5" id="KW-1133">Transmembrane helix</keyword>
<organism evidence="6">
    <name type="scientific">hydrothermal vent metagenome</name>
    <dbReference type="NCBI Taxonomy" id="652676"/>
    <lineage>
        <taxon>unclassified sequences</taxon>
        <taxon>metagenomes</taxon>
        <taxon>ecological metagenomes</taxon>
    </lineage>
</organism>
<dbReference type="InterPro" id="IPR018086">
    <property type="entry name" value="NADH_UbQ_OxRdtase_su1_CS"/>
</dbReference>
<evidence type="ECO:0000256" key="4">
    <source>
        <dbReference type="ARBA" id="ARBA00023136"/>
    </source>
</evidence>